<comment type="caution">
    <text evidence="2">The sequence shown here is derived from an EMBL/GenBank/DDBJ whole genome shotgun (WGS) entry which is preliminary data.</text>
</comment>
<keyword evidence="3" id="KW-1185">Reference proteome</keyword>
<dbReference type="EMBL" id="LFZS01000020">
    <property type="protein sequence ID" value="ONN52463.1"/>
    <property type="molecule type" value="Genomic_DNA"/>
</dbReference>
<keyword evidence="1" id="KW-0812">Transmembrane</keyword>
<evidence type="ECO:0000313" key="2">
    <source>
        <dbReference type="EMBL" id="ONN52463.1"/>
    </source>
</evidence>
<protein>
    <submittedName>
        <fullName evidence="2">Uncharacterized protein</fullName>
    </submittedName>
</protein>
<evidence type="ECO:0000256" key="1">
    <source>
        <dbReference type="SAM" id="Phobius"/>
    </source>
</evidence>
<gene>
    <name evidence="2" type="ORF">AC058_17135</name>
</gene>
<evidence type="ECO:0000313" key="3">
    <source>
        <dbReference type="Proteomes" id="UP000189376"/>
    </source>
</evidence>
<keyword evidence="1" id="KW-1133">Transmembrane helix</keyword>
<sequence>MDALDIVKAILNIYGPLLSFIRICFVVTGLVITGTALFDLVQASSPQQKFFGHGMKEPTTGGALLKILIGGAFASLGYDGYIIGALGSSLFGGNGIELVTVQSYLPNAGANDLGAYIVTAVVGFTQLVGIIAVARGLYGFVEKIDAQGNATYRKAWVLIITGVLCVYVQDVHDVFVNTFGTQIGGTFFTIF</sequence>
<dbReference type="AlphaFoldDB" id="A0A1V2URL7"/>
<feature type="transmembrane region" description="Helical" evidence="1">
    <location>
        <begin position="20"/>
        <end position="41"/>
    </location>
</feature>
<proteinExistence type="predicted"/>
<keyword evidence="1" id="KW-0472">Membrane</keyword>
<dbReference type="Proteomes" id="UP000189376">
    <property type="component" value="Unassembled WGS sequence"/>
</dbReference>
<feature type="transmembrane region" description="Helical" evidence="1">
    <location>
        <begin position="150"/>
        <end position="169"/>
    </location>
</feature>
<feature type="transmembrane region" description="Helical" evidence="1">
    <location>
        <begin position="113"/>
        <end position="138"/>
    </location>
</feature>
<name>A0A1V2URL7_9GAMM</name>
<feature type="transmembrane region" description="Helical" evidence="1">
    <location>
        <begin position="62"/>
        <end position="83"/>
    </location>
</feature>
<reference evidence="2 3" key="1">
    <citation type="submission" date="2015-07" db="EMBL/GenBank/DDBJ databases">
        <title>Acinetobacter yuneri, a novel member of Acinetobacter calcoaceticus-Acinetobacter baumannii complex isolated from clinical specimen.</title>
        <authorList>
            <person name="Yu Y."/>
        </authorList>
    </citation>
    <scope>NUCLEOTIDE SEQUENCE [LARGE SCALE GENOMIC DNA]</scope>
    <source>
        <strain evidence="2 3">A362</strain>
    </source>
</reference>
<organism evidence="2 3">
    <name type="scientific">Acinetobacter genomosp. 33YU</name>
    <dbReference type="NCBI Taxonomy" id="1675530"/>
    <lineage>
        <taxon>Bacteria</taxon>
        <taxon>Pseudomonadati</taxon>
        <taxon>Pseudomonadota</taxon>
        <taxon>Gammaproteobacteria</taxon>
        <taxon>Moraxellales</taxon>
        <taxon>Moraxellaceae</taxon>
        <taxon>Acinetobacter</taxon>
    </lineage>
</organism>
<accession>A0A1V2URL7</accession>